<dbReference type="InterPro" id="IPR001810">
    <property type="entry name" value="F-box_dom"/>
</dbReference>
<name>A0AAN6K423_9PEZI</name>
<dbReference type="AlphaFoldDB" id="A0AAN6K423"/>
<evidence type="ECO:0000313" key="2">
    <source>
        <dbReference type="EMBL" id="KAK0961622.1"/>
    </source>
</evidence>
<dbReference type="CDD" id="cd09917">
    <property type="entry name" value="F-box_SF"/>
    <property type="match status" value="1"/>
</dbReference>
<comment type="caution">
    <text evidence="2">The sequence shown here is derived from an EMBL/GenBank/DDBJ whole genome shotgun (WGS) entry which is preliminary data.</text>
</comment>
<dbReference type="PROSITE" id="PS50181">
    <property type="entry name" value="FBOX"/>
    <property type="match status" value="1"/>
</dbReference>
<proteinExistence type="predicted"/>
<evidence type="ECO:0000259" key="1">
    <source>
        <dbReference type="PROSITE" id="PS50181"/>
    </source>
</evidence>
<feature type="domain" description="F-box" evidence="1">
    <location>
        <begin position="58"/>
        <end position="104"/>
    </location>
</feature>
<protein>
    <recommendedName>
        <fullName evidence="1">F-box domain-containing protein</fullName>
    </recommendedName>
</protein>
<dbReference type="InterPro" id="IPR036047">
    <property type="entry name" value="F-box-like_dom_sf"/>
</dbReference>
<dbReference type="EMBL" id="JAUJLE010000308">
    <property type="protein sequence ID" value="KAK0961622.1"/>
    <property type="molecule type" value="Genomic_DNA"/>
</dbReference>
<sequence>MIARKHHPSNPTGEGEAAAPGLNLKAASEDAEGAMTQQAALAATTMCITHGVDIKEAHAAVVHLPTEVWEKIFLQVPEKTVFVAQCVCRVWRNVVASSSTLQRKVFLRAPTSESAEKWGVPVHSWGIHRNVPHTVLRVTDVNNPPQNLAPAEQGRPGLFQPAKQLNPFLRQVESRDIRRRTLAFRLCLGEVVDLQLDDTLVFGPASWKQTYLTEFSCYSADMEVGWVIDGARSSYSSRHIAQATTATPQGFTLGTLLDACLDDASEQWDNDSKGEWSICDGTLRDSLTRRERTLGGKARLEDMRVTMWDVVLPKDGDWDIVEG</sequence>
<evidence type="ECO:0000313" key="3">
    <source>
        <dbReference type="Proteomes" id="UP001175353"/>
    </source>
</evidence>
<gene>
    <name evidence="2" type="ORF">LTR91_019820</name>
</gene>
<dbReference type="Gene3D" id="1.20.1280.50">
    <property type="match status" value="1"/>
</dbReference>
<dbReference type="SMART" id="SM00256">
    <property type="entry name" value="FBOX"/>
    <property type="match status" value="1"/>
</dbReference>
<organism evidence="2 3">
    <name type="scientific">Friedmanniomyces endolithicus</name>
    <dbReference type="NCBI Taxonomy" id="329885"/>
    <lineage>
        <taxon>Eukaryota</taxon>
        <taxon>Fungi</taxon>
        <taxon>Dikarya</taxon>
        <taxon>Ascomycota</taxon>
        <taxon>Pezizomycotina</taxon>
        <taxon>Dothideomycetes</taxon>
        <taxon>Dothideomycetidae</taxon>
        <taxon>Mycosphaerellales</taxon>
        <taxon>Teratosphaeriaceae</taxon>
        <taxon>Friedmanniomyces</taxon>
    </lineage>
</organism>
<accession>A0AAN6K423</accession>
<dbReference type="Pfam" id="PF00646">
    <property type="entry name" value="F-box"/>
    <property type="match status" value="1"/>
</dbReference>
<keyword evidence="3" id="KW-1185">Reference proteome</keyword>
<dbReference type="SUPFAM" id="SSF81383">
    <property type="entry name" value="F-box domain"/>
    <property type="match status" value="1"/>
</dbReference>
<reference evidence="2" key="1">
    <citation type="submission" date="2023-06" db="EMBL/GenBank/DDBJ databases">
        <title>Black Yeasts Isolated from many extreme environments.</title>
        <authorList>
            <person name="Coleine C."/>
            <person name="Stajich J.E."/>
            <person name="Selbmann L."/>
        </authorList>
    </citation>
    <scope>NUCLEOTIDE SEQUENCE</scope>
    <source>
        <strain evidence="2">CCFEE 5200</strain>
    </source>
</reference>
<dbReference type="Proteomes" id="UP001175353">
    <property type="component" value="Unassembled WGS sequence"/>
</dbReference>